<proteinExistence type="predicted"/>
<dbReference type="InterPro" id="IPR013036">
    <property type="entry name" value="DUF1587"/>
</dbReference>
<dbReference type="RefSeq" id="WP_114367135.1">
    <property type="nucleotide sequence ID" value="NZ_QPEX01000010.1"/>
</dbReference>
<comment type="caution">
    <text evidence="9">The sequence shown here is derived from an EMBL/GenBank/DDBJ whole genome shotgun (WGS) entry which is preliminary data.</text>
</comment>
<reference evidence="9 10" key="1">
    <citation type="submission" date="2018-07" db="EMBL/GenBank/DDBJ databases">
        <title>Comparative genomes isolates from brazilian mangrove.</title>
        <authorList>
            <person name="De Araujo J.E."/>
            <person name="Taketani R.G."/>
            <person name="Silva M.C.P."/>
            <person name="Lourenco M.V."/>
            <person name="Oliveira V.M."/>
            <person name="Andreote F.D."/>
        </authorList>
    </citation>
    <scope>NUCLEOTIDE SEQUENCE [LARGE SCALE GENOMIC DNA]</scope>
    <source>
        <strain evidence="9 10">HEX PRIS-MGV</strain>
    </source>
</reference>
<feature type="domain" description="DUF1585" evidence="3">
    <location>
        <begin position="898"/>
        <end position="972"/>
    </location>
</feature>
<evidence type="ECO:0000259" key="3">
    <source>
        <dbReference type="Pfam" id="PF07624"/>
    </source>
</evidence>
<feature type="domain" description="DUF1587" evidence="4">
    <location>
        <begin position="136"/>
        <end position="199"/>
    </location>
</feature>
<evidence type="ECO:0000256" key="1">
    <source>
        <dbReference type="SAM" id="MobiDB-lite"/>
    </source>
</evidence>
<evidence type="ECO:0000259" key="8">
    <source>
        <dbReference type="Pfam" id="PF07637"/>
    </source>
</evidence>
<dbReference type="InterPro" id="IPR011429">
    <property type="entry name" value="Cyt_c_Planctomycete-type"/>
</dbReference>
<dbReference type="Pfam" id="PF07627">
    <property type="entry name" value="PSCyt3"/>
    <property type="match status" value="1"/>
</dbReference>
<feature type="domain" description="DUF1588" evidence="5">
    <location>
        <begin position="786"/>
        <end position="884"/>
    </location>
</feature>
<dbReference type="EMBL" id="QPEX01000010">
    <property type="protein sequence ID" value="RCS54068.1"/>
    <property type="molecule type" value="Genomic_DNA"/>
</dbReference>
<feature type="domain" description="DUF1595" evidence="8">
    <location>
        <begin position="565"/>
        <end position="619"/>
    </location>
</feature>
<gene>
    <name evidence="9" type="ORF">DTL42_02645</name>
</gene>
<dbReference type="Proteomes" id="UP000253562">
    <property type="component" value="Unassembled WGS sequence"/>
</dbReference>
<dbReference type="Pfam" id="PF07635">
    <property type="entry name" value="PSCyt1"/>
    <property type="match status" value="1"/>
</dbReference>
<dbReference type="Pfam" id="PF07637">
    <property type="entry name" value="PSD5"/>
    <property type="match status" value="1"/>
</dbReference>
<evidence type="ECO:0000259" key="6">
    <source>
        <dbReference type="Pfam" id="PF07631"/>
    </source>
</evidence>
<evidence type="ECO:0000259" key="4">
    <source>
        <dbReference type="Pfam" id="PF07626"/>
    </source>
</evidence>
<feature type="domain" description="Cytochrome C Planctomycete-type" evidence="7">
    <location>
        <begin position="51"/>
        <end position="98"/>
    </location>
</feature>
<feature type="signal peptide" evidence="2">
    <location>
        <begin position="1"/>
        <end position="27"/>
    </location>
</feature>
<evidence type="ECO:0000256" key="2">
    <source>
        <dbReference type="SAM" id="SignalP"/>
    </source>
</evidence>
<dbReference type="InterPro" id="IPR013043">
    <property type="entry name" value="DUF1595"/>
</dbReference>
<feature type="chain" id="PRO_5016811913" evidence="2">
    <location>
        <begin position="28"/>
        <end position="982"/>
    </location>
</feature>
<sequence>MKFASLSRSCLVCVALASLFVSRASYAEPASAVQLQQTFESTVQPFLQTHCLDCHNQDSPEAELDLSQFPTVDSVAKDHQRWALVLDRLSVGDMPPEDYEQQPTDPLRNKVITWVKSLRAHEGEKQAGDPGFVPVRRLSNAEYNYTIRDLTGVDIQPTKDFPIDPANEAGFDNSAASLNTSPALVKKYLDAARQVADHLALTPSGFVFAPHPVIAHTDRDKFCVNRIVDFYKRQPTDYAPYFLAAWQFKQSDQTKQSLEQIALEANLSPKYLKTVWEELNRELEPLGPIAALQILWNTIPVDASQADAEKVCQQMEAFINDLRPKLKPVVDNLQSPHIANGSQPLVIWKNQQMASNHTKYARWSARKLSQWKLPAGSPAVQAMVVPESLADREKHEAEFERFCTIFPDAFYISERGRVFQNEASRGRLLSAGFHNQQGYFRDDDPLYQMVLDEAGQAELDRLWQEFNLIAEAPQRQYRSFLWYERAESSFMRDEVFDLHRSEDKDSISNAKMNALQALYLEKALRLGADETAEQAIVDYFQSMQRTFRALEQAEVASHPSHLLALQSFAEKAFRRPLTTAEKENLIDFYHYLREEEQLAHEEAIRDCVVSVLMSPKFFFHLGSPAQVSETPVPLDDYALANRLSYFLWSSLPDEELLAHAAAGNLHEQEVLSAQIKRMVKDPKVQALAIEFGGNWLDFRRFEEHNAVDRMRFPTFDNNLRQAMFEEPVRFFTDLARRDGSVLDFLYADYTFANQALARHYGIAMLSHTKIDPDGWFRVNNASQYGRGGLLPMSVFLTQNAPGLRTSPVKRGYWVAKRVLGEHIPAPPADVPELPADESKSELSLREALAKHREIASCASCHQRFDSLGLVFEGYGPVGERRTEDLGGRPVDTNADFPNGNEGDGLAGLMQYIRESRQEDFLDNLNRKLLAYALGRTLQLSDEKLLREMQTELATNDYRFSALLETIVTSPQFLNQRGAAASP</sequence>
<keyword evidence="2" id="KW-0732">Signal</keyword>
<evidence type="ECO:0000259" key="7">
    <source>
        <dbReference type="Pfam" id="PF07635"/>
    </source>
</evidence>
<dbReference type="InterPro" id="IPR011478">
    <property type="entry name" value="DUF1585"/>
</dbReference>
<dbReference type="InterPro" id="IPR013039">
    <property type="entry name" value="DUF1588"/>
</dbReference>
<dbReference type="Pfam" id="PF07624">
    <property type="entry name" value="PSD2"/>
    <property type="match status" value="1"/>
</dbReference>
<name>A0A368KUK1_9BACT</name>
<feature type="region of interest" description="Disordered" evidence="1">
    <location>
        <begin position="880"/>
        <end position="900"/>
    </location>
</feature>
<evidence type="ECO:0000259" key="5">
    <source>
        <dbReference type="Pfam" id="PF07627"/>
    </source>
</evidence>
<evidence type="ECO:0000313" key="9">
    <source>
        <dbReference type="EMBL" id="RCS54068.1"/>
    </source>
</evidence>
<dbReference type="Pfam" id="PF07631">
    <property type="entry name" value="PSD4"/>
    <property type="match status" value="1"/>
</dbReference>
<dbReference type="InterPro" id="IPR013042">
    <property type="entry name" value="DUF1592"/>
</dbReference>
<organism evidence="9 10">
    <name type="scientific">Bremerella cremea</name>
    <dbReference type="NCBI Taxonomy" id="1031537"/>
    <lineage>
        <taxon>Bacteria</taxon>
        <taxon>Pseudomonadati</taxon>
        <taxon>Planctomycetota</taxon>
        <taxon>Planctomycetia</taxon>
        <taxon>Pirellulales</taxon>
        <taxon>Pirellulaceae</taxon>
        <taxon>Bremerella</taxon>
    </lineage>
</organism>
<feature type="domain" description="DUF1592" evidence="6">
    <location>
        <begin position="634"/>
        <end position="762"/>
    </location>
</feature>
<evidence type="ECO:0000313" key="10">
    <source>
        <dbReference type="Proteomes" id="UP000253562"/>
    </source>
</evidence>
<dbReference type="Pfam" id="PF07626">
    <property type="entry name" value="PSD3"/>
    <property type="match status" value="1"/>
</dbReference>
<dbReference type="OrthoDB" id="175242at2"/>
<dbReference type="AlphaFoldDB" id="A0A368KUK1"/>
<accession>A0A368KUK1</accession>
<protein>
    <submittedName>
        <fullName evidence="9">DUF1592 domain-containing protein</fullName>
    </submittedName>
</protein>